<dbReference type="Gene3D" id="1.10.1200.30">
    <property type="match status" value="1"/>
</dbReference>
<keyword evidence="2" id="KW-0479">Metal-binding</keyword>
<protein>
    <submittedName>
        <fullName evidence="4">GAK5 protein</fullName>
    </submittedName>
</protein>
<dbReference type="InterPro" id="IPR050195">
    <property type="entry name" value="Primate_lentivir_Gag_pol-like"/>
</dbReference>
<dbReference type="SUPFAM" id="SSF57756">
    <property type="entry name" value="Retrovirus zinc finger-like domains"/>
    <property type="match status" value="1"/>
</dbReference>
<keyword evidence="1" id="KW-0519">Myristate</keyword>
<dbReference type="PROSITE" id="PS50158">
    <property type="entry name" value="ZF_CCHC"/>
    <property type="match status" value="1"/>
</dbReference>
<dbReference type="EMBL" id="VXBC01009705">
    <property type="protein sequence ID" value="NXM19674.1"/>
    <property type="molecule type" value="Genomic_DNA"/>
</dbReference>
<dbReference type="SMART" id="SM00343">
    <property type="entry name" value="ZnF_C2HC"/>
    <property type="match status" value="1"/>
</dbReference>
<keyword evidence="2" id="KW-0863">Zinc-finger</keyword>
<evidence type="ECO:0000313" key="4">
    <source>
        <dbReference type="EMBL" id="NXM19674.1"/>
    </source>
</evidence>
<gene>
    <name evidence="4" type="primary">Ervk5_3</name>
    <name evidence="4" type="ORF">PLONIG_R15267</name>
</gene>
<name>A0A7L0YSJ7_9PASE</name>
<sequence>ANSDCQKVLRPLKNPTIIEMVEACNHTRTVEHKFETMAAAFAAFKVAPGPAGKTCFGCGKPGHLKRDCHASKGAKPKKVW</sequence>
<feature type="non-terminal residue" evidence="4">
    <location>
        <position position="1"/>
    </location>
</feature>
<dbReference type="Gene3D" id="4.10.60.10">
    <property type="entry name" value="Zinc finger, CCHC-type"/>
    <property type="match status" value="1"/>
</dbReference>
<dbReference type="Pfam" id="PF00098">
    <property type="entry name" value="zf-CCHC"/>
    <property type="match status" value="1"/>
</dbReference>
<feature type="domain" description="CCHC-type" evidence="3">
    <location>
        <begin position="55"/>
        <end position="68"/>
    </location>
</feature>
<keyword evidence="2" id="KW-0862">Zinc</keyword>
<dbReference type="InterPro" id="IPR036875">
    <property type="entry name" value="Znf_CCHC_sf"/>
</dbReference>
<accession>A0A7L0YSJ7</accession>
<dbReference type="Proteomes" id="UP000539920">
    <property type="component" value="Unassembled WGS sequence"/>
</dbReference>
<keyword evidence="1" id="KW-0449">Lipoprotein</keyword>
<dbReference type="PANTHER" id="PTHR40389">
    <property type="entry name" value="ENDOGENOUS RETROVIRUS GROUP K MEMBER 24 GAG POLYPROTEIN-RELATED"/>
    <property type="match status" value="1"/>
</dbReference>
<keyword evidence="5" id="KW-1185">Reference proteome</keyword>
<evidence type="ECO:0000256" key="1">
    <source>
        <dbReference type="ARBA" id="ARBA00022707"/>
    </source>
</evidence>
<dbReference type="PANTHER" id="PTHR40389:SF2">
    <property type="entry name" value="ENDOGENOUS RETROVIRUS GROUP K MEMBER 24 GAG POLYPROTEIN-RELATED"/>
    <property type="match status" value="1"/>
</dbReference>
<dbReference type="InterPro" id="IPR001878">
    <property type="entry name" value="Znf_CCHC"/>
</dbReference>
<evidence type="ECO:0000313" key="5">
    <source>
        <dbReference type="Proteomes" id="UP000539920"/>
    </source>
</evidence>
<dbReference type="AlphaFoldDB" id="A0A7L0YSJ7"/>
<proteinExistence type="predicted"/>
<reference evidence="4 5" key="1">
    <citation type="submission" date="2019-09" db="EMBL/GenBank/DDBJ databases">
        <title>Bird 10,000 Genomes (B10K) Project - Family phase.</title>
        <authorList>
            <person name="Zhang G."/>
        </authorList>
    </citation>
    <scope>NUCLEOTIDE SEQUENCE [LARGE SCALE GENOMIC DNA]</scope>
    <source>
        <strain evidence="4">B10K-DU-001-79</strain>
        <tissue evidence="4">Muscle</tissue>
    </source>
</reference>
<comment type="caution">
    <text evidence="4">The sequence shown here is derived from an EMBL/GenBank/DDBJ whole genome shotgun (WGS) entry which is preliminary data.</text>
</comment>
<dbReference type="InterPro" id="IPR008916">
    <property type="entry name" value="Retrov_capsid_C"/>
</dbReference>
<feature type="non-terminal residue" evidence="4">
    <location>
        <position position="80"/>
    </location>
</feature>
<dbReference type="GO" id="GO:0008270">
    <property type="term" value="F:zinc ion binding"/>
    <property type="evidence" value="ECO:0007669"/>
    <property type="project" value="UniProtKB-KW"/>
</dbReference>
<dbReference type="GO" id="GO:0003676">
    <property type="term" value="F:nucleic acid binding"/>
    <property type="evidence" value="ECO:0007669"/>
    <property type="project" value="InterPro"/>
</dbReference>
<organism evidence="4 5">
    <name type="scientific">Ploceus nigricollis</name>
    <dbReference type="NCBI Taxonomy" id="441696"/>
    <lineage>
        <taxon>Eukaryota</taxon>
        <taxon>Metazoa</taxon>
        <taxon>Chordata</taxon>
        <taxon>Craniata</taxon>
        <taxon>Vertebrata</taxon>
        <taxon>Euteleostomi</taxon>
        <taxon>Archelosauria</taxon>
        <taxon>Archosauria</taxon>
        <taxon>Dinosauria</taxon>
        <taxon>Saurischia</taxon>
        <taxon>Theropoda</taxon>
        <taxon>Coelurosauria</taxon>
        <taxon>Aves</taxon>
        <taxon>Neognathae</taxon>
        <taxon>Neoaves</taxon>
        <taxon>Telluraves</taxon>
        <taxon>Australaves</taxon>
        <taxon>Passeriformes</taxon>
        <taxon>Passeroidea</taxon>
        <taxon>Ploceidae</taxon>
        <taxon>Ploceinae</taxon>
        <taxon>Ploceus</taxon>
    </lineage>
</organism>
<evidence type="ECO:0000259" key="3">
    <source>
        <dbReference type="PROSITE" id="PS50158"/>
    </source>
</evidence>
<evidence type="ECO:0000256" key="2">
    <source>
        <dbReference type="PROSITE-ProRule" id="PRU00047"/>
    </source>
</evidence>